<comment type="subunit">
    <text evidence="7">F-type ATPases have 2 components, F(1) - the catalytic core - and F(0) - the membrane proton channel. F(1) has five subunits: alpha(3), beta(3), gamma(1), delta(1), epsilon(1). F(0) has three main subunits: a(1), b(2) and c(10-14). The alpha and beta chains form an alternating ring which encloses part of the gamma chain. F(1) is attached to F(0) by a central stalk formed by the gamma and epsilon chains, while a peripheral stalk is formed by the delta and b chains.</text>
</comment>
<evidence type="ECO:0000256" key="4">
    <source>
        <dbReference type="ARBA" id="ARBA00023065"/>
    </source>
</evidence>
<comment type="function">
    <text evidence="7">F(1)F(0) ATP synthase produces ATP from ADP in the presence of a proton or sodium gradient. F-type ATPases consist of two structural domains, F(1) containing the extramembraneous catalytic core and F(0) containing the membrane proton channel, linked together by a central stalk and a peripheral stalk. During catalysis, ATP synthesis in the catalytic domain of F(1) is coupled via a rotary mechanism of the central stalk subunits to proton translocation.</text>
</comment>
<keyword evidence="7" id="KW-0139">CF(1)</keyword>
<organism evidence="8 9">
    <name type="scientific">Karelsulcia muelleri (strain SMDSEM)</name>
    <name type="common">Sulcia muelleri</name>
    <dbReference type="NCBI Taxonomy" id="595499"/>
    <lineage>
        <taxon>Bacteria</taxon>
        <taxon>Pseudomonadati</taxon>
        <taxon>Bacteroidota</taxon>
        <taxon>Flavobacteriia</taxon>
        <taxon>Flavobacteriales</taxon>
        <taxon>Candidatus Karelsulcia</taxon>
    </lineage>
</organism>
<dbReference type="AlphaFoldDB" id="C7LK06"/>
<dbReference type="GO" id="GO:0046933">
    <property type="term" value="F:proton-transporting ATP synthase activity, rotational mechanism"/>
    <property type="evidence" value="ECO:0007669"/>
    <property type="project" value="UniProtKB-UniRule"/>
</dbReference>
<evidence type="ECO:0000256" key="1">
    <source>
        <dbReference type="ARBA" id="ARBA00004370"/>
    </source>
</evidence>
<evidence type="ECO:0000256" key="7">
    <source>
        <dbReference type="HAMAP-Rule" id="MF_01416"/>
    </source>
</evidence>
<protein>
    <recommendedName>
        <fullName evidence="7">ATP synthase subunit delta</fullName>
    </recommendedName>
    <alternativeName>
        <fullName evidence="7">ATP synthase F(1) sector subunit delta</fullName>
    </alternativeName>
    <alternativeName>
        <fullName evidence="7">F-type ATPase subunit delta</fullName>
        <shortName evidence="7">F-ATPase subunit delta</shortName>
    </alternativeName>
</protein>
<accession>C7LK06</accession>
<dbReference type="Gene3D" id="1.10.520.20">
    <property type="entry name" value="N-terminal domain of the delta subunit of the F1F0-ATP synthase"/>
    <property type="match status" value="1"/>
</dbReference>
<keyword evidence="6 7" id="KW-0066">ATP synthesis</keyword>
<dbReference type="GO" id="GO:0045259">
    <property type="term" value="C:proton-transporting ATP synthase complex"/>
    <property type="evidence" value="ECO:0007669"/>
    <property type="project" value="UniProtKB-KW"/>
</dbReference>
<dbReference type="InterPro" id="IPR000711">
    <property type="entry name" value="ATPase_OSCP/dsu"/>
</dbReference>
<dbReference type="KEGG" id="sms:SMDSEM_038"/>
<dbReference type="Pfam" id="PF00213">
    <property type="entry name" value="OSCP"/>
    <property type="match status" value="1"/>
</dbReference>
<proteinExistence type="inferred from homology"/>
<dbReference type="InterPro" id="IPR026015">
    <property type="entry name" value="ATP_synth_OSCP/delta_N_sf"/>
</dbReference>
<sequence length="179" mass="21949">MKLYSKILIKKYAKGFLDSALELKKEIFIKNEIEKLLFLIKKNHNLEKLLLTPFLKKEKKINFFKKIIKSNLIQNLLLLIIIENKEFLFQKICLKYIDFFKKKQNIIELHIRYKNYINNNYLNFFLYKKILFLIKKKIIIFFLKTKKNILGGFLIKFDNKYYDLTIKNFFKNFKQNLLK</sequence>
<dbReference type="Proteomes" id="UP000008074">
    <property type="component" value="Chromosome"/>
</dbReference>
<name>C7LK06_KARMS</name>
<keyword evidence="2 7" id="KW-0813">Transport</keyword>
<keyword evidence="3 7" id="KW-0375">Hydrogen ion transport</keyword>
<gene>
    <name evidence="7 8" type="primary">atpH</name>
    <name evidence="8" type="ordered locus">SMDSEM_038</name>
</gene>
<reference evidence="8 9" key="1">
    <citation type="journal article" date="2009" name="Proc. Natl. Acad. Sci. U.S.A.">
        <title>Convergent evolution of metabolic roles in bacterial co-symbionts of insects.</title>
        <authorList>
            <person name="McCutcheon J.P."/>
            <person name="McDonald B.R."/>
            <person name="Moran N.A."/>
        </authorList>
    </citation>
    <scope>NUCLEOTIDE SEQUENCE [LARGE SCALE GENOMIC DNA]</scope>
    <source>
        <strain evidence="8 9">SMDSEM</strain>
    </source>
</reference>
<evidence type="ECO:0000256" key="3">
    <source>
        <dbReference type="ARBA" id="ARBA00022781"/>
    </source>
</evidence>
<dbReference type="HAMAP" id="MF_01416">
    <property type="entry name" value="ATP_synth_delta_bact"/>
    <property type="match status" value="1"/>
</dbReference>
<dbReference type="SUPFAM" id="SSF47928">
    <property type="entry name" value="N-terminal domain of the delta subunit of the F1F0-ATP synthase"/>
    <property type="match status" value="1"/>
</dbReference>
<dbReference type="HOGENOM" id="CLU_1618167_0_0_10"/>
<comment type="function">
    <text evidence="7">This protein is part of the stalk that links CF(0) to CF(1). It either transmits conformational changes from CF(0) to CF(1) or is implicated in proton conduction.</text>
</comment>
<comment type="subcellular location">
    <subcellularLocation>
        <location evidence="7">Cell inner membrane</location>
        <topology evidence="7">Peripheral membrane protein</topology>
    </subcellularLocation>
    <subcellularLocation>
        <location evidence="1">Membrane</location>
    </subcellularLocation>
</comment>
<keyword evidence="4 7" id="KW-0406">Ion transport</keyword>
<dbReference type="STRING" id="595499.SMDSEM_038"/>
<keyword evidence="7" id="KW-1003">Cell membrane</keyword>
<evidence type="ECO:0000256" key="5">
    <source>
        <dbReference type="ARBA" id="ARBA00023136"/>
    </source>
</evidence>
<keyword evidence="7" id="KW-0997">Cell inner membrane</keyword>
<evidence type="ECO:0000313" key="9">
    <source>
        <dbReference type="Proteomes" id="UP000008074"/>
    </source>
</evidence>
<evidence type="ECO:0000256" key="2">
    <source>
        <dbReference type="ARBA" id="ARBA00022448"/>
    </source>
</evidence>
<evidence type="ECO:0000313" key="8">
    <source>
        <dbReference type="EMBL" id="ACU52768.1"/>
    </source>
</evidence>
<dbReference type="EMBL" id="CP001605">
    <property type="protein sequence ID" value="ACU52768.1"/>
    <property type="molecule type" value="Genomic_DNA"/>
</dbReference>
<keyword evidence="5 7" id="KW-0472">Membrane</keyword>
<dbReference type="GO" id="GO:0005886">
    <property type="term" value="C:plasma membrane"/>
    <property type="evidence" value="ECO:0007669"/>
    <property type="project" value="UniProtKB-SubCell"/>
</dbReference>
<evidence type="ECO:0000256" key="6">
    <source>
        <dbReference type="ARBA" id="ARBA00023310"/>
    </source>
</evidence>
<comment type="similarity">
    <text evidence="7">Belongs to the ATPase delta chain family.</text>
</comment>